<feature type="transmembrane region" description="Helical" evidence="1">
    <location>
        <begin position="47"/>
        <end position="67"/>
    </location>
</feature>
<keyword evidence="1" id="KW-1133">Transmembrane helix</keyword>
<name>A0A285F637_9ACTN</name>
<feature type="transmembrane region" description="Helical" evidence="1">
    <location>
        <begin position="143"/>
        <end position="167"/>
    </location>
</feature>
<keyword evidence="3" id="KW-1185">Reference proteome</keyword>
<evidence type="ECO:0000313" key="2">
    <source>
        <dbReference type="EMBL" id="SNY06184.1"/>
    </source>
</evidence>
<reference evidence="2 3" key="1">
    <citation type="submission" date="2017-09" db="EMBL/GenBank/DDBJ databases">
        <authorList>
            <person name="Ehlers B."/>
            <person name="Leendertz F.H."/>
        </authorList>
    </citation>
    <scope>NUCLEOTIDE SEQUENCE [LARGE SCALE GENOMIC DNA]</scope>
    <source>
        <strain evidence="2 3">CGMCC 4.6857</strain>
    </source>
</reference>
<feature type="transmembrane region" description="Helical" evidence="1">
    <location>
        <begin position="21"/>
        <end position="41"/>
    </location>
</feature>
<dbReference type="AlphaFoldDB" id="A0A285F637"/>
<proteinExistence type="predicted"/>
<organism evidence="2 3">
    <name type="scientific">Paractinoplanes atraurantiacus</name>
    <dbReference type="NCBI Taxonomy" id="1036182"/>
    <lineage>
        <taxon>Bacteria</taxon>
        <taxon>Bacillati</taxon>
        <taxon>Actinomycetota</taxon>
        <taxon>Actinomycetes</taxon>
        <taxon>Micromonosporales</taxon>
        <taxon>Micromonosporaceae</taxon>
        <taxon>Paractinoplanes</taxon>
    </lineage>
</organism>
<evidence type="ECO:0000313" key="3">
    <source>
        <dbReference type="Proteomes" id="UP000219612"/>
    </source>
</evidence>
<sequence>MLLCDPRHRHTRAVILREAARGLNFAVGALSLVLGLTWILLNLHSASYRLDLLIGAVLAAGGLVLLMPHRVRLPGRVTAIVMGVCALAGTAAGLAASKSQLCCDVAFIVDRGWPFTWASRGAVADDSETAVRLAAGADWTVNFLSLFADLLLFSYAGLLLLVVVLLFRRTKSGYRA</sequence>
<keyword evidence="1" id="KW-0812">Transmembrane</keyword>
<dbReference type="EMBL" id="OBDY01000001">
    <property type="protein sequence ID" value="SNY06184.1"/>
    <property type="molecule type" value="Genomic_DNA"/>
</dbReference>
<protein>
    <submittedName>
        <fullName evidence="2">Uncharacterized protein</fullName>
    </submittedName>
</protein>
<keyword evidence="1" id="KW-0472">Membrane</keyword>
<feature type="transmembrane region" description="Helical" evidence="1">
    <location>
        <begin position="79"/>
        <end position="97"/>
    </location>
</feature>
<evidence type="ECO:0000256" key="1">
    <source>
        <dbReference type="SAM" id="Phobius"/>
    </source>
</evidence>
<gene>
    <name evidence="2" type="ORF">SAMN05421748_101643</name>
</gene>
<dbReference type="Proteomes" id="UP000219612">
    <property type="component" value="Unassembled WGS sequence"/>
</dbReference>
<accession>A0A285F637</accession>